<dbReference type="GO" id="GO:0016020">
    <property type="term" value="C:membrane"/>
    <property type="evidence" value="ECO:0007669"/>
    <property type="project" value="UniProtKB-SubCell"/>
</dbReference>
<dbReference type="InterPro" id="IPR020846">
    <property type="entry name" value="MFS_dom"/>
</dbReference>
<evidence type="ECO:0000256" key="1">
    <source>
        <dbReference type="ARBA" id="ARBA00004141"/>
    </source>
</evidence>
<dbReference type="Pfam" id="PF07690">
    <property type="entry name" value="MFS_1"/>
    <property type="match status" value="1"/>
</dbReference>
<protein>
    <submittedName>
        <fullName evidence="5">Sodium-dependent glucose transporter 1</fullName>
    </submittedName>
</protein>
<dbReference type="InterPro" id="IPR011701">
    <property type="entry name" value="MFS"/>
</dbReference>
<evidence type="ECO:0000256" key="2">
    <source>
        <dbReference type="ARBA" id="ARBA00022692"/>
    </source>
</evidence>
<dbReference type="PANTHER" id="PTHR23121">
    <property type="entry name" value="SODIUM-DEPENDENT GLUCOSE TRANSPORTER 1"/>
    <property type="match status" value="1"/>
</dbReference>
<keyword evidence="6" id="KW-1185">Reference proteome</keyword>
<dbReference type="OrthoDB" id="18420at2759"/>
<keyword evidence="4" id="KW-0472">Membrane</keyword>
<keyword evidence="5" id="KW-0813">Transport</keyword>
<evidence type="ECO:0000313" key="6">
    <source>
        <dbReference type="Proteomes" id="UP001152795"/>
    </source>
</evidence>
<reference evidence="5" key="1">
    <citation type="submission" date="2020-04" db="EMBL/GenBank/DDBJ databases">
        <authorList>
            <person name="Alioto T."/>
            <person name="Alioto T."/>
            <person name="Gomez Garrido J."/>
        </authorList>
    </citation>
    <scope>NUCLEOTIDE SEQUENCE</scope>
    <source>
        <strain evidence="5">A484AB</strain>
    </source>
</reference>
<keyword evidence="3" id="KW-1133">Transmembrane helix</keyword>
<organism evidence="5 6">
    <name type="scientific">Paramuricea clavata</name>
    <name type="common">Red gorgonian</name>
    <name type="synonym">Violescent sea-whip</name>
    <dbReference type="NCBI Taxonomy" id="317549"/>
    <lineage>
        <taxon>Eukaryota</taxon>
        <taxon>Metazoa</taxon>
        <taxon>Cnidaria</taxon>
        <taxon>Anthozoa</taxon>
        <taxon>Octocorallia</taxon>
        <taxon>Malacalcyonacea</taxon>
        <taxon>Plexauridae</taxon>
        <taxon>Paramuricea</taxon>
    </lineage>
</organism>
<dbReference type="AlphaFoldDB" id="A0A7D9EMR6"/>
<gene>
    <name evidence="5" type="ORF">PACLA_8A011861</name>
</gene>
<sequence>MNKSTKSVKYKKQKLSSQVLTEILRSDDSEDELVEFINNSFPQNGPAVANNNKKRNRGNIKPKDEESMQEIDLNGAISQTNSTGTNVYDLSANGESIILGDKPRSARSRLFIAFGLFKSFFALGISIAMLGPSLLDLKDQVNSSFQGMSTIFTARSVGYLLGSVVAGWLFDRWNGYLVLAASCFIAAISVVVTPLTRSFVVLIITVVFQGLALGSLDTGGNVLILNLYGKNSDAQMQGLHAMFGLGAFISPLLVGPFLTTPIPQTPHHNITKTTNNTTSTTSLLSSLPSNYTQHPTTVDHTSLQYPYIISMLFFVIPIITFIWASFRDTGRNQQRDKPWETANDSRAYRGFTLVLLFLFLLLYVGLEVAIGGLIFSFSFKHGILKSKSLAAYLTSTFWGSFCAGRFLSIPLSMYVRAYRILVIDLLGCILGASLLVFVASSVQAWLWIGTSILGLCMAAVFPSTMSWAETFMHISGKTASILVVGASLGEMTIPLAIGTLMERNGAEVFLHAIFVVIVLAIIVFILASVLARRQQKAQMNGFHFHYHKGTEQSNHSMFSKPKGDEVIQLLEDSSEIFSVEN</sequence>
<keyword evidence="5" id="KW-0762">Sugar transport</keyword>
<dbReference type="Gene3D" id="1.20.1250.20">
    <property type="entry name" value="MFS general substrate transporter like domains"/>
    <property type="match status" value="2"/>
</dbReference>
<dbReference type="Proteomes" id="UP001152795">
    <property type="component" value="Unassembled WGS sequence"/>
</dbReference>
<proteinExistence type="predicted"/>
<dbReference type="InterPro" id="IPR036259">
    <property type="entry name" value="MFS_trans_sf"/>
</dbReference>
<dbReference type="EMBL" id="CACRXK020007615">
    <property type="protein sequence ID" value="CAB4012739.1"/>
    <property type="molecule type" value="Genomic_DNA"/>
</dbReference>
<evidence type="ECO:0000256" key="3">
    <source>
        <dbReference type="ARBA" id="ARBA00022989"/>
    </source>
</evidence>
<comment type="subcellular location">
    <subcellularLocation>
        <location evidence="1">Membrane</location>
        <topology evidence="1">Multi-pass membrane protein</topology>
    </subcellularLocation>
</comment>
<dbReference type="PANTHER" id="PTHR23121:SF9">
    <property type="entry name" value="SODIUM-DEPENDENT GLUCOSE TRANSPORTER 1"/>
    <property type="match status" value="1"/>
</dbReference>
<evidence type="ECO:0000313" key="5">
    <source>
        <dbReference type="EMBL" id="CAB4012739.1"/>
    </source>
</evidence>
<evidence type="ECO:0000256" key="4">
    <source>
        <dbReference type="ARBA" id="ARBA00023136"/>
    </source>
</evidence>
<dbReference type="SUPFAM" id="SSF103473">
    <property type="entry name" value="MFS general substrate transporter"/>
    <property type="match status" value="1"/>
</dbReference>
<comment type="caution">
    <text evidence="5">The sequence shown here is derived from an EMBL/GenBank/DDBJ whole genome shotgun (WGS) entry which is preliminary data.</text>
</comment>
<dbReference type="PROSITE" id="PS50850">
    <property type="entry name" value="MFS"/>
    <property type="match status" value="1"/>
</dbReference>
<name>A0A7D9EMR6_PARCT</name>
<keyword evidence="2" id="KW-0812">Transmembrane</keyword>
<dbReference type="FunFam" id="1.20.1250.20:FF:000508">
    <property type="entry name" value="Sodium-dependent glucose transporter 1"/>
    <property type="match status" value="1"/>
</dbReference>
<dbReference type="GO" id="GO:0022857">
    <property type="term" value="F:transmembrane transporter activity"/>
    <property type="evidence" value="ECO:0007669"/>
    <property type="project" value="InterPro"/>
</dbReference>
<accession>A0A7D9EMR6</accession>